<sequence>MNTAQGTGTLYCKQTSLILKVFPVTIHQIPFLVCLMHQSKIKYTS</sequence>
<evidence type="ECO:0000313" key="1">
    <source>
        <dbReference type="EMBL" id="MBX58998.1"/>
    </source>
</evidence>
<accession>A0A2P2PW79</accession>
<protein>
    <submittedName>
        <fullName evidence="1">Uncharacterized protein</fullName>
    </submittedName>
</protein>
<organism evidence="1">
    <name type="scientific">Rhizophora mucronata</name>
    <name type="common">Asiatic mangrove</name>
    <dbReference type="NCBI Taxonomy" id="61149"/>
    <lineage>
        <taxon>Eukaryota</taxon>
        <taxon>Viridiplantae</taxon>
        <taxon>Streptophyta</taxon>
        <taxon>Embryophyta</taxon>
        <taxon>Tracheophyta</taxon>
        <taxon>Spermatophyta</taxon>
        <taxon>Magnoliopsida</taxon>
        <taxon>eudicotyledons</taxon>
        <taxon>Gunneridae</taxon>
        <taxon>Pentapetalae</taxon>
        <taxon>rosids</taxon>
        <taxon>fabids</taxon>
        <taxon>Malpighiales</taxon>
        <taxon>Rhizophoraceae</taxon>
        <taxon>Rhizophora</taxon>
    </lineage>
</organism>
<name>A0A2P2PW79_RHIMU</name>
<dbReference type="AlphaFoldDB" id="A0A2P2PW79"/>
<proteinExistence type="predicted"/>
<reference evidence="1" key="1">
    <citation type="submission" date="2018-02" db="EMBL/GenBank/DDBJ databases">
        <title>Rhizophora mucronata_Transcriptome.</title>
        <authorList>
            <person name="Meera S.P."/>
            <person name="Sreeshan A."/>
            <person name="Augustine A."/>
        </authorList>
    </citation>
    <scope>NUCLEOTIDE SEQUENCE</scope>
    <source>
        <tissue evidence="1">Leaf</tissue>
    </source>
</reference>
<dbReference type="EMBL" id="GGEC01078514">
    <property type="protein sequence ID" value="MBX58998.1"/>
    <property type="molecule type" value="Transcribed_RNA"/>
</dbReference>